<evidence type="ECO:0000256" key="1">
    <source>
        <dbReference type="SAM" id="MobiDB-lite"/>
    </source>
</evidence>
<dbReference type="Proteomes" id="UP000521943">
    <property type="component" value="Unassembled WGS sequence"/>
</dbReference>
<accession>A0A8H6LT27</accession>
<keyword evidence="3" id="KW-1185">Reference proteome</keyword>
<sequence>MGHHFRFDIGRRAAAPGERFASEPAPCPPRDCDDKGWSGLSIHTAQTFEAVREHAGERVYAHCTSSGDHRRGVSWSLARSNTRTLREEVYLASSSPLGAVPGAFGTSGPSLPLPFVVPPSPVESSVASTSSFDSDSLIVAKTRAAGPASPPLPTPQKPKRRVRSVSSDSLRVQFQTPVGNRDVPPHIKQTPRTPRLRPAIWGDINRLRFTPPPVNDDDSLKSPSPPFDFDKHYQDFLERKRLEKKMPEGDDDHREPSPHRDESPMPSTYASLPGKNERRAPRWDAVPRTLGEFLDDYEELCSECGAGEAQMIDTVSSGKT</sequence>
<proteinExistence type="predicted"/>
<feature type="region of interest" description="Disordered" evidence="1">
    <location>
        <begin position="143"/>
        <end position="284"/>
    </location>
</feature>
<reference evidence="2 3" key="1">
    <citation type="submission" date="2020-07" db="EMBL/GenBank/DDBJ databases">
        <title>Comparative genomics of pyrophilous fungi reveals a link between fire events and developmental genes.</title>
        <authorList>
            <consortium name="DOE Joint Genome Institute"/>
            <person name="Steindorff A.S."/>
            <person name="Carver A."/>
            <person name="Calhoun S."/>
            <person name="Stillman K."/>
            <person name="Liu H."/>
            <person name="Lipzen A."/>
            <person name="Pangilinan J."/>
            <person name="Labutti K."/>
            <person name="Bruns T.D."/>
            <person name="Grigoriev I.V."/>
        </authorList>
    </citation>
    <scope>NUCLEOTIDE SEQUENCE [LARGE SCALE GENOMIC DNA]</scope>
    <source>
        <strain evidence="2 3">CBS 144469</strain>
    </source>
</reference>
<evidence type="ECO:0000313" key="3">
    <source>
        <dbReference type="Proteomes" id="UP000521943"/>
    </source>
</evidence>
<dbReference type="AlphaFoldDB" id="A0A8H6LT27"/>
<protein>
    <submittedName>
        <fullName evidence="2">Uncharacterized protein</fullName>
    </submittedName>
</protein>
<dbReference type="EMBL" id="JACGCI010000272">
    <property type="protein sequence ID" value="KAF6741244.1"/>
    <property type="molecule type" value="Genomic_DNA"/>
</dbReference>
<name>A0A8H6LT27_9AGAR</name>
<evidence type="ECO:0000313" key="2">
    <source>
        <dbReference type="EMBL" id="KAF6741244.1"/>
    </source>
</evidence>
<organism evidence="2 3">
    <name type="scientific">Ephemerocybe angulata</name>
    <dbReference type="NCBI Taxonomy" id="980116"/>
    <lineage>
        <taxon>Eukaryota</taxon>
        <taxon>Fungi</taxon>
        <taxon>Dikarya</taxon>
        <taxon>Basidiomycota</taxon>
        <taxon>Agaricomycotina</taxon>
        <taxon>Agaricomycetes</taxon>
        <taxon>Agaricomycetidae</taxon>
        <taxon>Agaricales</taxon>
        <taxon>Agaricineae</taxon>
        <taxon>Psathyrellaceae</taxon>
        <taxon>Ephemerocybe</taxon>
    </lineage>
</organism>
<feature type="compositionally biased region" description="Basic and acidic residues" evidence="1">
    <location>
        <begin position="228"/>
        <end position="263"/>
    </location>
</feature>
<comment type="caution">
    <text evidence="2">The sequence shown here is derived from an EMBL/GenBank/DDBJ whole genome shotgun (WGS) entry which is preliminary data.</text>
</comment>
<gene>
    <name evidence="2" type="ORF">DFP72DRAFT_1117982</name>
</gene>